<reference evidence="1" key="1">
    <citation type="journal article" date="2020" name="Stud. Mycol.">
        <title>101 Dothideomycetes genomes: a test case for predicting lifestyles and emergence of pathogens.</title>
        <authorList>
            <person name="Haridas S."/>
            <person name="Albert R."/>
            <person name="Binder M."/>
            <person name="Bloem J."/>
            <person name="Labutti K."/>
            <person name="Salamov A."/>
            <person name="Andreopoulos B."/>
            <person name="Baker S."/>
            <person name="Barry K."/>
            <person name="Bills G."/>
            <person name="Bluhm B."/>
            <person name="Cannon C."/>
            <person name="Castanera R."/>
            <person name="Culley D."/>
            <person name="Daum C."/>
            <person name="Ezra D."/>
            <person name="Gonzalez J."/>
            <person name="Henrissat B."/>
            <person name="Kuo A."/>
            <person name="Liang C."/>
            <person name="Lipzen A."/>
            <person name="Lutzoni F."/>
            <person name="Magnuson J."/>
            <person name="Mondo S."/>
            <person name="Nolan M."/>
            <person name="Ohm R."/>
            <person name="Pangilinan J."/>
            <person name="Park H.-J."/>
            <person name="Ramirez L."/>
            <person name="Alfaro M."/>
            <person name="Sun H."/>
            <person name="Tritt A."/>
            <person name="Yoshinaga Y."/>
            <person name="Zwiers L.-H."/>
            <person name="Turgeon B."/>
            <person name="Goodwin S."/>
            <person name="Spatafora J."/>
            <person name="Crous P."/>
            <person name="Grigoriev I."/>
        </authorList>
    </citation>
    <scope>NUCLEOTIDE SEQUENCE</scope>
    <source>
        <strain evidence="1">CBS 262.69</strain>
    </source>
</reference>
<dbReference type="EMBL" id="ML996689">
    <property type="protein sequence ID" value="KAF2403634.1"/>
    <property type="molecule type" value="Genomic_DNA"/>
</dbReference>
<name>A0A6G1I619_9PEZI</name>
<gene>
    <name evidence="1" type="ORF">EJ06DRAFT_285626</name>
</gene>
<evidence type="ECO:0000313" key="2">
    <source>
        <dbReference type="Proteomes" id="UP000799640"/>
    </source>
</evidence>
<organism evidence="1 2">
    <name type="scientific">Trichodelitschia bisporula</name>
    <dbReference type="NCBI Taxonomy" id="703511"/>
    <lineage>
        <taxon>Eukaryota</taxon>
        <taxon>Fungi</taxon>
        <taxon>Dikarya</taxon>
        <taxon>Ascomycota</taxon>
        <taxon>Pezizomycotina</taxon>
        <taxon>Dothideomycetes</taxon>
        <taxon>Dothideomycetes incertae sedis</taxon>
        <taxon>Phaeotrichales</taxon>
        <taxon>Phaeotrichaceae</taxon>
        <taxon>Trichodelitschia</taxon>
    </lineage>
</organism>
<evidence type="ECO:0000313" key="1">
    <source>
        <dbReference type="EMBL" id="KAF2403634.1"/>
    </source>
</evidence>
<sequence>MKRVSWSGLESRGCRMSPFIGRCRWPVLVLLQLICGGSRSDEAVAEVIKQWQERSRLPSLAVQPRGHRKNVASA</sequence>
<keyword evidence="2" id="KW-1185">Reference proteome</keyword>
<dbReference type="AlphaFoldDB" id="A0A6G1I619"/>
<protein>
    <submittedName>
        <fullName evidence="1">Uncharacterized protein</fullName>
    </submittedName>
</protein>
<accession>A0A6G1I619</accession>
<dbReference type="Proteomes" id="UP000799640">
    <property type="component" value="Unassembled WGS sequence"/>
</dbReference>
<proteinExistence type="predicted"/>